<reference evidence="22" key="1">
    <citation type="submission" date="2025-08" db="UniProtKB">
        <authorList>
            <consortium name="Ensembl"/>
        </authorList>
    </citation>
    <scope>IDENTIFICATION</scope>
</reference>
<dbReference type="Pfam" id="PF13855">
    <property type="entry name" value="LRR_8"/>
    <property type="match status" value="2"/>
</dbReference>
<dbReference type="SUPFAM" id="SSF52058">
    <property type="entry name" value="L domain-like"/>
    <property type="match status" value="1"/>
</dbReference>
<dbReference type="Pfam" id="PF00041">
    <property type="entry name" value="fn3"/>
    <property type="match status" value="1"/>
</dbReference>
<keyword evidence="23" id="KW-1185">Reference proteome</keyword>
<evidence type="ECO:0000256" key="5">
    <source>
        <dbReference type="ARBA" id="ARBA00022692"/>
    </source>
</evidence>
<dbReference type="GO" id="GO:0005789">
    <property type="term" value="C:endoplasmic reticulum membrane"/>
    <property type="evidence" value="ECO:0007669"/>
    <property type="project" value="UniProtKB-SubCell"/>
</dbReference>
<evidence type="ECO:0000256" key="9">
    <source>
        <dbReference type="ARBA" id="ARBA00022989"/>
    </source>
</evidence>
<dbReference type="PROSITE" id="PS51450">
    <property type="entry name" value="LRR"/>
    <property type="match status" value="2"/>
</dbReference>
<dbReference type="Gene3D" id="3.80.10.10">
    <property type="entry name" value="Ribonuclease Inhibitor"/>
    <property type="match status" value="1"/>
</dbReference>
<evidence type="ECO:0000256" key="1">
    <source>
        <dbReference type="ARBA" id="ARBA00004279"/>
    </source>
</evidence>
<evidence type="ECO:0000256" key="2">
    <source>
        <dbReference type="ARBA" id="ARBA00004389"/>
    </source>
</evidence>
<reference evidence="22" key="2">
    <citation type="submission" date="2025-09" db="UniProtKB">
        <authorList>
            <consortium name="Ensembl"/>
        </authorList>
    </citation>
    <scope>IDENTIFICATION</scope>
</reference>
<dbReference type="InterPro" id="IPR001611">
    <property type="entry name" value="Leu-rich_rpt"/>
</dbReference>
<evidence type="ECO:0000256" key="8">
    <source>
        <dbReference type="ARBA" id="ARBA00022824"/>
    </source>
</evidence>
<dbReference type="InterPro" id="IPR003599">
    <property type="entry name" value="Ig_sub"/>
</dbReference>
<dbReference type="FunFam" id="2.60.40.10:FF:000744">
    <property type="entry name" value="Leucine rich repeat, Ig-like and transmembrane domains 1"/>
    <property type="match status" value="1"/>
</dbReference>
<keyword evidence="12" id="KW-0325">Glycoprotein</keyword>
<name>A0A8C5IN74_JUNHY</name>
<evidence type="ECO:0000256" key="13">
    <source>
        <dbReference type="ARBA" id="ARBA00023273"/>
    </source>
</evidence>
<dbReference type="SUPFAM" id="SSF48726">
    <property type="entry name" value="Immunoglobulin"/>
    <property type="match status" value="1"/>
</dbReference>
<feature type="transmembrane region" description="Helical" evidence="18">
    <location>
        <begin position="509"/>
        <end position="532"/>
    </location>
</feature>
<evidence type="ECO:0000313" key="23">
    <source>
        <dbReference type="Proteomes" id="UP000694408"/>
    </source>
</evidence>
<dbReference type="InterPro" id="IPR003961">
    <property type="entry name" value="FN3_dom"/>
</dbReference>
<accession>A0A8C5IN74</accession>
<evidence type="ECO:0000256" key="19">
    <source>
        <dbReference type="SAM" id="SignalP"/>
    </source>
</evidence>
<proteinExistence type="predicted"/>
<feature type="chain" id="PRO_5034902773" evidence="19">
    <location>
        <begin position="22"/>
        <end position="610"/>
    </location>
</feature>
<dbReference type="InterPro" id="IPR003598">
    <property type="entry name" value="Ig_sub2"/>
</dbReference>
<evidence type="ECO:0000256" key="18">
    <source>
        <dbReference type="SAM" id="Phobius"/>
    </source>
</evidence>
<evidence type="ECO:0000256" key="12">
    <source>
        <dbReference type="ARBA" id="ARBA00023180"/>
    </source>
</evidence>
<dbReference type="PROSITE" id="PS50835">
    <property type="entry name" value="IG_LIKE"/>
    <property type="match status" value="1"/>
</dbReference>
<protein>
    <submittedName>
        <fullName evidence="22">Leucine rich repeat, Ig-like and transmembrane domains 3</fullName>
    </submittedName>
</protein>
<evidence type="ECO:0000256" key="15">
    <source>
        <dbReference type="ARBA" id="ARBA00023319"/>
    </source>
</evidence>
<keyword evidence="3" id="KW-0716">Sensory transduction</keyword>
<feature type="signal peptide" evidence="19">
    <location>
        <begin position="1"/>
        <end position="21"/>
    </location>
</feature>
<evidence type="ECO:0000259" key="21">
    <source>
        <dbReference type="PROSITE" id="PS50853"/>
    </source>
</evidence>
<keyword evidence="5 18" id="KW-0812">Transmembrane</keyword>
<keyword evidence="4" id="KW-0433">Leucine-rich repeat</keyword>
<organism evidence="22 23">
    <name type="scientific">Junco hyemalis</name>
    <name type="common">Dark-eyed junco</name>
    <dbReference type="NCBI Taxonomy" id="40217"/>
    <lineage>
        <taxon>Eukaryota</taxon>
        <taxon>Metazoa</taxon>
        <taxon>Chordata</taxon>
        <taxon>Craniata</taxon>
        <taxon>Vertebrata</taxon>
        <taxon>Euteleostomi</taxon>
        <taxon>Archelosauria</taxon>
        <taxon>Archosauria</taxon>
        <taxon>Dinosauria</taxon>
        <taxon>Saurischia</taxon>
        <taxon>Theropoda</taxon>
        <taxon>Coelurosauria</taxon>
        <taxon>Aves</taxon>
        <taxon>Neognathae</taxon>
        <taxon>Neoaves</taxon>
        <taxon>Telluraves</taxon>
        <taxon>Australaves</taxon>
        <taxon>Passeriformes</taxon>
        <taxon>Passerellidae</taxon>
        <taxon>Junco</taxon>
    </lineage>
</organism>
<dbReference type="Pfam" id="PF13927">
    <property type="entry name" value="Ig_3"/>
    <property type="match status" value="1"/>
</dbReference>
<dbReference type="InterPro" id="IPR050467">
    <property type="entry name" value="LRFN"/>
</dbReference>
<comment type="subcellular location">
    <subcellularLocation>
        <location evidence="1">Cell projection</location>
        <location evidence="1">Dendrite</location>
    </subcellularLocation>
    <subcellularLocation>
        <location evidence="16">Endomembrane system</location>
        <topology evidence="16">Single-pass type I membrane protein</topology>
    </subcellularLocation>
    <subcellularLocation>
        <location evidence="2">Endoplasmic reticulum membrane</location>
        <topology evidence="2">Single-pass membrane protein</topology>
    </subcellularLocation>
</comment>
<evidence type="ECO:0000256" key="4">
    <source>
        <dbReference type="ARBA" id="ARBA00022614"/>
    </source>
</evidence>
<evidence type="ECO:0000259" key="20">
    <source>
        <dbReference type="PROSITE" id="PS50835"/>
    </source>
</evidence>
<keyword evidence="15" id="KW-0393">Immunoglobulin domain</keyword>
<dbReference type="InterPro" id="IPR032675">
    <property type="entry name" value="LRR_dom_sf"/>
</dbReference>
<dbReference type="Gene3D" id="2.60.40.10">
    <property type="entry name" value="Immunoglobulins"/>
    <property type="match status" value="2"/>
</dbReference>
<evidence type="ECO:0000256" key="3">
    <source>
        <dbReference type="ARBA" id="ARBA00022606"/>
    </source>
</evidence>
<dbReference type="InterPro" id="IPR036116">
    <property type="entry name" value="FN3_sf"/>
</dbReference>
<sequence length="610" mass="67890">EAMYLFICFYLLMSFFEEIHGFCPSQCTCVYHGRSDGTGTRSVLCNDPDMYEIPVNVPVDTVKLRIEKTVIRRIPTEAFYYLVDLKYLWVTYNCVANIDISSFYNLKQLHELRLDGNLLSTFPWESLAEMPNLRTLDLHNNKLTSIPADAGRFLRNLTYLDLSSNKLTTLPSDLMDIWPPFSGAIVSKNTDILVTQRVILGFQDNPWFCDCRISKLIEFSKIVDTSVVLLDPLVSCSGPESLAGILFQRAELEQCLKPSVMTSATKITSPLGSNVLLRCDATGYPTPQLTWSRSDNIPVNYTVIQETPGEGVRWSIMSLTGISYKDAGEYRCKAKNLAGMSEAAVTVTVVGVVTTTVSPQKFGRKPEAERQNTTQEESKQEPERTTTPLPITSTTTGEDTLLSAAGMAEQNVTVKNLRVISESEERVTLTWKTVNATGNSAVTVLYSKYGEKDMLPLSTDSNKNKVTIDGLQPSTQYMACVSPKGVPPTKEQCVVFSTDGLNDESSSEFSILIVGSSAACVVVLPLIFFLLYKVLKLHLKPKSAKEAELAKETYVQFETLSLKPRTLGAGDQLWARRYTDESERLLLCSRSSMDSQMTFKSEGSRSEYLC</sequence>
<dbReference type="InterPro" id="IPR007110">
    <property type="entry name" value="Ig-like_dom"/>
</dbReference>
<evidence type="ECO:0000256" key="14">
    <source>
        <dbReference type="ARBA" id="ARBA00023305"/>
    </source>
</evidence>
<dbReference type="FunFam" id="3.80.10.10:FF:000058">
    <property type="entry name" value="immunoglobulin superfamily containing leucine-rich repeat protein 2"/>
    <property type="match status" value="1"/>
</dbReference>
<keyword evidence="10 18" id="KW-0472">Membrane</keyword>
<dbReference type="Ensembl" id="ENSJHYT00000006837.1">
    <property type="protein sequence ID" value="ENSJHYP00000005582.1"/>
    <property type="gene ID" value="ENSJHYG00000004542.1"/>
</dbReference>
<dbReference type="GO" id="GO:0007601">
    <property type="term" value="P:visual perception"/>
    <property type="evidence" value="ECO:0007669"/>
    <property type="project" value="UniProtKB-KW"/>
</dbReference>
<dbReference type="InterPro" id="IPR003591">
    <property type="entry name" value="Leu-rich_rpt_typical-subtyp"/>
</dbReference>
<keyword evidence="7" id="KW-0677">Repeat</keyword>
<dbReference type="OMA" id="DMNEVPM"/>
<dbReference type="GO" id="GO:0030425">
    <property type="term" value="C:dendrite"/>
    <property type="evidence" value="ECO:0007669"/>
    <property type="project" value="UniProtKB-SubCell"/>
</dbReference>
<keyword evidence="6 19" id="KW-0732">Signal</keyword>
<evidence type="ECO:0000256" key="16">
    <source>
        <dbReference type="ARBA" id="ARBA00046288"/>
    </source>
</evidence>
<evidence type="ECO:0000256" key="6">
    <source>
        <dbReference type="ARBA" id="ARBA00022729"/>
    </source>
</evidence>
<feature type="compositionally biased region" description="Low complexity" evidence="17">
    <location>
        <begin position="385"/>
        <end position="396"/>
    </location>
</feature>
<evidence type="ECO:0000256" key="17">
    <source>
        <dbReference type="SAM" id="MobiDB-lite"/>
    </source>
</evidence>
<dbReference type="AlphaFoldDB" id="A0A8C5IN74"/>
<dbReference type="InterPro" id="IPR036179">
    <property type="entry name" value="Ig-like_dom_sf"/>
</dbReference>
<dbReference type="InterPro" id="IPR013783">
    <property type="entry name" value="Ig-like_fold"/>
</dbReference>
<dbReference type="CDD" id="cd00063">
    <property type="entry name" value="FN3"/>
    <property type="match status" value="1"/>
</dbReference>
<keyword evidence="11" id="KW-1015">Disulfide bond</keyword>
<dbReference type="PRINTS" id="PR00019">
    <property type="entry name" value="LEURICHRPT"/>
</dbReference>
<feature type="domain" description="Fibronectin type-III" evidence="21">
    <location>
        <begin position="413"/>
        <end position="501"/>
    </location>
</feature>
<dbReference type="PROSITE" id="PS50853">
    <property type="entry name" value="FN3"/>
    <property type="match status" value="1"/>
</dbReference>
<dbReference type="SMART" id="SM00408">
    <property type="entry name" value="IGc2"/>
    <property type="match status" value="1"/>
</dbReference>
<dbReference type="SMART" id="SM00409">
    <property type="entry name" value="IG"/>
    <property type="match status" value="1"/>
</dbReference>
<feature type="compositionally biased region" description="Basic and acidic residues" evidence="17">
    <location>
        <begin position="364"/>
        <end position="384"/>
    </location>
</feature>
<keyword evidence="9 18" id="KW-1133">Transmembrane helix</keyword>
<dbReference type="SMART" id="SM00369">
    <property type="entry name" value="LRR_TYP"/>
    <property type="match status" value="4"/>
</dbReference>
<evidence type="ECO:0000256" key="10">
    <source>
        <dbReference type="ARBA" id="ARBA00023136"/>
    </source>
</evidence>
<dbReference type="Proteomes" id="UP000694408">
    <property type="component" value="Unplaced"/>
</dbReference>
<evidence type="ECO:0000313" key="22">
    <source>
        <dbReference type="Ensembl" id="ENSJHYP00000005582.1"/>
    </source>
</evidence>
<dbReference type="PANTHER" id="PTHR45842">
    <property type="entry name" value="SYNAPTIC ADHESION-LIKE MOLECULE SALM"/>
    <property type="match status" value="1"/>
</dbReference>
<dbReference type="PANTHER" id="PTHR45842:SF8">
    <property type="entry name" value="LEUCINE-RICH REPEAT, IMMUNOGLOBULIN-LIKE DOMAIN AND TRANSMEMBRANE DOMAIN-CONTAINING PROTEIN 3"/>
    <property type="match status" value="1"/>
</dbReference>
<feature type="region of interest" description="Disordered" evidence="17">
    <location>
        <begin position="359"/>
        <end position="396"/>
    </location>
</feature>
<dbReference type="SUPFAM" id="SSF49265">
    <property type="entry name" value="Fibronectin type III"/>
    <property type="match status" value="1"/>
</dbReference>
<evidence type="ECO:0000256" key="11">
    <source>
        <dbReference type="ARBA" id="ARBA00023157"/>
    </source>
</evidence>
<keyword evidence="8" id="KW-0256">Endoplasmic reticulum</keyword>
<feature type="domain" description="Ig-like" evidence="20">
    <location>
        <begin position="258"/>
        <end position="348"/>
    </location>
</feature>
<keyword evidence="13" id="KW-0966">Cell projection</keyword>
<keyword evidence="14" id="KW-0844">Vision</keyword>
<evidence type="ECO:0000256" key="7">
    <source>
        <dbReference type="ARBA" id="ARBA00022737"/>
    </source>
</evidence>